<dbReference type="EMBL" id="LAZR01026857">
    <property type="protein sequence ID" value="KKL67439.1"/>
    <property type="molecule type" value="Genomic_DNA"/>
</dbReference>
<proteinExistence type="predicted"/>
<organism evidence="1">
    <name type="scientific">marine sediment metagenome</name>
    <dbReference type="NCBI Taxonomy" id="412755"/>
    <lineage>
        <taxon>unclassified sequences</taxon>
        <taxon>metagenomes</taxon>
        <taxon>ecological metagenomes</taxon>
    </lineage>
</organism>
<comment type="caution">
    <text evidence="1">The sequence shown here is derived from an EMBL/GenBank/DDBJ whole genome shotgun (WGS) entry which is preliminary data.</text>
</comment>
<protein>
    <recommendedName>
        <fullName evidence="2">EfeO-type cupredoxin-like domain-containing protein</fullName>
    </recommendedName>
</protein>
<dbReference type="SUPFAM" id="SSF49503">
    <property type="entry name" value="Cupredoxins"/>
    <property type="match status" value="1"/>
</dbReference>
<evidence type="ECO:0000313" key="1">
    <source>
        <dbReference type="EMBL" id="KKL67439.1"/>
    </source>
</evidence>
<accession>A0A0F9E0C2</accession>
<reference evidence="1" key="1">
    <citation type="journal article" date="2015" name="Nature">
        <title>Complex archaea that bridge the gap between prokaryotes and eukaryotes.</title>
        <authorList>
            <person name="Spang A."/>
            <person name="Saw J.H."/>
            <person name="Jorgensen S.L."/>
            <person name="Zaremba-Niedzwiedzka K."/>
            <person name="Martijn J."/>
            <person name="Lind A.E."/>
            <person name="van Eijk R."/>
            <person name="Schleper C."/>
            <person name="Guy L."/>
            <person name="Ettema T.J."/>
        </authorList>
    </citation>
    <scope>NUCLEOTIDE SEQUENCE</scope>
</reference>
<gene>
    <name evidence="1" type="ORF">LCGC14_2134990</name>
</gene>
<name>A0A0F9E0C2_9ZZZZ</name>
<dbReference type="InterPro" id="IPR008972">
    <property type="entry name" value="Cupredoxin"/>
</dbReference>
<dbReference type="AlphaFoldDB" id="A0A0F9E0C2"/>
<dbReference type="Gene3D" id="2.60.40.420">
    <property type="entry name" value="Cupredoxins - blue copper proteins"/>
    <property type="match status" value="1"/>
</dbReference>
<sequence>MRKKIYIRRIMAIVSMASVLLTLAIGPTFAHQTSTHSPAKRTIYMIAFEPKGSTTIDKEPFPTEALPKGGGYKLIPPDENGKWTVETYRWMPSTVIVYQGDEVTLEILGVNGKLHKGSIEDYVDGFIVERGKITKLNFVADKVGVFRILCSNHFPAMEGYLHVLPRT</sequence>
<evidence type="ECO:0008006" key="2">
    <source>
        <dbReference type="Google" id="ProtNLM"/>
    </source>
</evidence>